<organism evidence="2 3">
    <name type="scientific">Erythranthe guttata</name>
    <name type="common">Yellow monkey flower</name>
    <name type="synonym">Mimulus guttatus</name>
    <dbReference type="NCBI Taxonomy" id="4155"/>
    <lineage>
        <taxon>Eukaryota</taxon>
        <taxon>Viridiplantae</taxon>
        <taxon>Streptophyta</taxon>
        <taxon>Embryophyta</taxon>
        <taxon>Tracheophyta</taxon>
        <taxon>Spermatophyta</taxon>
        <taxon>Magnoliopsida</taxon>
        <taxon>eudicotyledons</taxon>
        <taxon>Gunneridae</taxon>
        <taxon>Pentapetalae</taxon>
        <taxon>asterids</taxon>
        <taxon>lamiids</taxon>
        <taxon>Lamiales</taxon>
        <taxon>Phrymaceae</taxon>
        <taxon>Erythranthe</taxon>
    </lineage>
</organism>
<protein>
    <submittedName>
        <fullName evidence="2">Uncharacterized protein</fullName>
    </submittedName>
</protein>
<dbReference type="EMBL" id="KI630173">
    <property type="protein sequence ID" value="EYU45789.1"/>
    <property type="molecule type" value="Genomic_DNA"/>
</dbReference>
<sequence length="73" mass="8167">MALEWVFAGYVVAAIAFMLLLSVIPFRLLFLMDISWGGQRGTRGQVKLAVGAERTHNLSINKPEQYLNNKADD</sequence>
<proteinExistence type="predicted"/>
<keyword evidence="1" id="KW-0472">Membrane</keyword>
<gene>
    <name evidence="2" type="ORF">MIMGU_mgv1a017468mg</name>
</gene>
<evidence type="ECO:0000313" key="2">
    <source>
        <dbReference type="EMBL" id="EYU45789.1"/>
    </source>
</evidence>
<reference evidence="2 3" key="1">
    <citation type="journal article" date="2013" name="Proc. Natl. Acad. Sci. U.S.A.">
        <title>Fine-scale variation in meiotic recombination in Mimulus inferred from population shotgun sequencing.</title>
        <authorList>
            <person name="Hellsten U."/>
            <person name="Wright K.M."/>
            <person name="Jenkins J."/>
            <person name="Shu S."/>
            <person name="Yuan Y."/>
            <person name="Wessler S.R."/>
            <person name="Schmutz J."/>
            <person name="Willis J.H."/>
            <person name="Rokhsar D.S."/>
        </authorList>
    </citation>
    <scope>NUCLEOTIDE SEQUENCE [LARGE SCALE GENOMIC DNA]</scope>
    <source>
        <strain evidence="3">cv. DUN x IM62</strain>
    </source>
</reference>
<dbReference type="Proteomes" id="UP000030748">
    <property type="component" value="Unassembled WGS sequence"/>
</dbReference>
<keyword evidence="3" id="KW-1185">Reference proteome</keyword>
<keyword evidence="1" id="KW-1133">Transmembrane helix</keyword>
<dbReference type="AlphaFoldDB" id="A0A022S0D7"/>
<evidence type="ECO:0000313" key="3">
    <source>
        <dbReference type="Proteomes" id="UP000030748"/>
    </source>
</evidence>
<accession>A0A022S0D7</accession>
<feature type="transmembrane region" description="Helical" evidence="1">
    <location>
        <begin position="6"/>
        <end position="30"/>
    </location>
</feature>
<keyword evidence="1" id="KW-0812">Transmembrane</keyword>
<evidence type="ECO:0000256" key="1">
    <source>
        <dbReference type="SAM" id="Phobius"/>
    </source>
</evidence>
<name>A0A022S0D7_ERYGU</name>